<protein>
    <submittedName>
        <fullName evidence="2">Uncharacterized protein</fullName>
    </submittedName>
</protein>
<keyword evidence="1" id="KW-0812">Transmembrane</keyword>
<evidence type="ECO:0000313" key="3">
    <source>
        <dbReference type="Proteomes" id="UP000636479"/>
    </source>
</evidence>
<evidence type="ECO:0000313" key="2">
    <source>
        <dbReference type="EMBL" id="KAF7290613.1"/>
    </source>
</evidence>
<name>A0A8H6VUJ7_9AGAR</name>
<keyword evidence="1" id="KW-0472">Membrane</keyword>
<gene>
    <name evidence="2" type="ORF">MIND_01301500</name>
</gene>
<organism evidence="2 3">
    <name type="scientific">Mycena indigotica</name>
    <dbReference type="NCBI Taxonomy" id="2126181"/>
    <lineage>
        <taxon>Eukaryota</taxon>
        <taxon>Fungi</taxon>
        <taxon>Dikarya</taxon>
        <taxon>Basidiomycota</taxon>
        <taxon>Agaricomycotina</taxon>
        <taxon>Agaricomycetes</taxon>
        <taxon>Agaricomycetidae</taxon>
        <taxon>Agaricales</taxon>
        <taxon>Marasmiineae</taxon>
        <taxon>Mycenaceae</taxon>
        <taxon>Mycena</taxon>
    </lineage>
</organism>
<dbReference type="GeneID" id="59351991"/>
<proteinExistence type="predicted"/>
<dbReference type="EMBL" id="JACAZF010000014">
    <property type="protein sequence ID" value="KAF7290613.1"/>
    <property type="molecule type" value="Genomic_DNA"/>
</dbReference>
<accession>A0A8H6VUJ7</accession>
<dbReference type="RefSeq" id="XP_037213973.1">
    <property type="nucleotide sequence ID" value="XM_037369475.1"/>
</dbReference>
<keyword evidence="3" id="KW-1185">Reference proteome</keyword>
<keyword evidence="1" id="KW-1133">Transmembrane helix</keyword>
<reference evidence="2" key="1">
    <citation type="submission" date="2020-05" db="EMBL/GenBank/DDBJ databases">
        <title>Mycena genomes resolve the evolution of fungal bioluminescence.</title>
        <authorList>
            <person name="Tsai I.J."/>
        </authorList>
    </citation>
    <scope>NUCLEOTIDE SEQUENCE</scope>
    <source>
        <strain evidence="2">171206Taipei</strain>
    </source>
</reference>
<dbReference type="AlphaFoldDB" id="A0A8H6VUJ7"/>
<feature type="transmembrane region" description="Helical" evidence="1">
    <location>
        <begin position="35"/>
        <end position="54"/>
    </location>
</feature>
<dbReference type="Proteomes" id="UP000636479">
    <property type="component" value="Unassembled WGS sequence"/>
</dbReference>
<comment type="caution">
    <text evidence="2">The sequence shown here is derived from an EMBL/GenBank/DDBJ whole genome shotgun (WGS) entry which is preliminary data.</text>
</comment>
<sequence length="248" mass="27800">MSAQDEPEQPEAEQPFPSGHKFLISQRAAKLGWDFFYFNFYSFPALFMAGGWNLKRHLGMTAQTFYRWLDIALAVPSGSQTFELRPVEVVLIDIARYIYTGNAGPPVLRDSDAVLRPGAYAPFFPRPTVAEGLRLYTGFVGENSTPGMLAFSDFFEELDEPFRGDATRDKPPSAPESFPSYKNNALLTDGIRREVEARDGGRCFFTGRTASDRPTKLTWIVPDTVSSPAFMTPHVMRRPGAPFEPGRR</sequence>
<evidence type="ECO:0000256" key="1">
    <source>
        <dbReference type="SAM" id="Phobius"/>
    </source>
</evidence>